<keyword evidence="2" id="KW-1185">Reference proteome</keyword>
<proteinExistence type="predicted"/>
<organism evidence="1 2">
    <name type="scientific">Bonamia ostreae</name>
    <dbReference type="NCBI Taxonomy" id="126728"/>
    <lineage>
        <taxon>Eukaryota</taxon>
        <taxon>Sar</taxon>
        <taxon>Rhizaria</taxon>
        <taxon>Endomyxa</taxon>
        <taxon>Ascetosporea</taxon>
        <taxon>Haplosporida</taxon>
        <taxon>Bonamia</taxon>
    </lineage>
</organism>
<dbReference type="InterPro" id="IPR032675">
    <property type="entry name" value="LRR_dom_sf"/>
</dbReference>
<reference evidence="1 2" key="1">
    <citation type="journal article" date="2024" name="BMC Biol.">
        <title>Comparative genomics of Ascetosporea gives new insight into the evolutionary basis for animal parasitism in Rhizaria.</title>
        <authorList>
            <person name="Hiltunen Thoren M."/>
            <person name="Onut-Brannstrom I."/>
            <person name="Alfjorden A."/>
            <person name="Peckova H."/>
            <person name="Swords F."/>
            <person name="Hooper C."/>
            <person name="Holzer A.S."/>
            <person name="Bass D."/>
            <person name="Burki F."/>
        </authorList>
    </citation>
    <scope>NUCLEOTIDE SEQUENCE [LARGE SCALE GENOMIC DNA]</scope>
    <source>
        <strain evidence="1">20-A016</strain>
    </source>
</reference>
<accession>A0ABV2ATB3</accession>
<dbReference type="Proteomes" id="UP001439008">
    <property type="component" value="Unassembled WGS sequence"/>
</dbReference>
<dbReference type="SUPFAM" id="SSF52047">
    <property type="entry name" value="RNI-like"/>
    <property type="match status" value="1"/>
</dbReference>
<dbReference type="Gene3D" id="3.80.10.10">
    <property type="entry name" value="Ribonuclease Inhibitor"/>
    <property type="match status" value="1"/>
</dbReference>
<gene>
    <name evidence="1" type="primary">LRRC16A</name>
    <name evidence="1" type="ORF">MHBO_004438</name>
</gene>
<evidence type="ECO:0000313" key="2">
    <source>
        <dbReference type="Proteomes" id="UP001439008"/>
    </source>
</evidence>
<comment type="caution">
    <text evidence="1">The sequence shown here is derived from an EMBL/GenBank/DDBJ whole genome shotgun (WGS) entry which is preliminary data.</text>
</comment>
<protein>
    <submittedName>
        <fullName evidence="1">Barbed-end actin filament uncapping</fullName>
    </submittedName>
</protein>
<sequence>SITTIFSSLTKNPDASKGAALNLNLDLSDCAFENTQQPLIPEPIRFITELNLSKCSFKSKQLEQFLVQLENLRCLHTLNLSRCGKNYQGKKTVGECLAVLCHSLPSLQFLSLGSFCDNAKKESLSAFLESLGQNRSILRLDLTGCKLTDEDFAKLGEAISKNNTLRILEFGENKASLKGFTRFLEILNKSENVIGKLPKKDVKQFLKGRGKEEDKLKLKLAADESDNRFDNNIKLVVGESVNK</sequence>
<dbReference type="EMBL" id="JBDODL010004004">
    <property type="protein sequence ID" value="MES1922909.1"/>
    <property type="molecule type" value="Genomic_DNA"/>
</dbReference>
<dbReference type="InterPro" id="IPR051279">
    <property type="entry name" value="PP1-Reg/Actin-Interact_Protein"/>
</dbReference>
<evidence type="ECO:0000313" key="1">
    <source>
        <dbReference type="EMBL" id="MES1922909.1"/>
    </source>
</evidence>
<feature type="non-terminal residue" evidence="1">
    <location>
        <position position="1"/>
    </location>
</feature>
<dbReference type="PANTHER" id="PTHR24112">
    <property type="entry name" value="LEUCINE-RICH REPEAT, ISOFORM F-RELATED"/>
    <property type="match status" value="1"/>
</dbReference>
<name>A0ABV2ATB3_9EUKA</name>
<feature type="non-terminal residue" evidence="1">
    <location>
        <position position="243"/>
    </location>
</feature>